<dbReference type="EMBL" id="CP133787">
    <property type="protein sequence ID" value="WMX70342.1"/>
    <property type="molecule type" value="Genomic_DNA"/>
</dbReference>
<dbReference type="Proteomes" id="UP001254658">
    <property type="component" value="Chromosome"/>
</dbReference>
<reference evidence="2" key="2">
    <citation type="submission" date="2023-09" db="EMBL/GenBank/DDBJ databases">
        <authorList>
            <person name="Kim T.W."/>
        </authorList>
    </citation>
    <scope>NUCLEOTIDE SEQUENCE</scope>
    <source>
        <strain evidence="2">KCKM 0438</strain>
    </source>
</reference>
<dbReference type="RefSeq" id="WP_043734734.1">
    <property type="nucleotide sequence ID" value="NZ_CP070856.1"/>
</dbReference>
<dbReference type="AlphaFoldDB" id="A0AAX4A3C1"/>
<dbReference type="Pfam" id="PF16289">
    <property type="entry name" value="PIN_12"/>
    <property type="match status" value="1"/>
</dbReference>
<evidence type="ECO:0000313" key="3">
    <source>
        <dbReference type="Proteomes" id="UP001254658"/>
    </source>
</evidence>
<evidence type="ECO:0000259" key="1">
    <source>
        <dbReference type="Pfam" id="PF16289"/>
    </source>
</evidence>
<dbReference type="InterPro" id="IPR032557">
    <property type="entry name" value="DUF4935"/>
</dbReference>
<sequence>MEKINIFIDTNILLSLYDASSNNLSIFKQLLELMEDEIQVLLPEQVKNEFYRNRENRLSIIFSNLPLIPKAFPNVIKDNEEFEEISQEIATVASSYQKIVRSIKESASKEELLADKVIKEVFDKAIWLNVDDKIIKRAKRRYDVGNPPGKKGSYGDAIIWETLLSKIEKGQDIFFASNDNDYSSQLDKNKINSYLGTEWENKMKSTLFFFKDLDKLLKDEQFKNELDKRETKNSEEISKLLEDIDLKIIDEENRNNLINNLKQSNSFAETHGLINSLRKHSNWTYRQKEALAEALVLNSQVNAIIEDDDVFEFYNNLKLVNTVFDFENIDLIFESIKLIDEAAQRRADK</sequence>
<dbReference type="InterPro" id="IPR029060">
    <property type="entry name" value="PIN-like_dom_sf"/>
</dbReference>
<feature type="domain" description="DUF4935" evidence="1">
    <location>
        <begin position="6"/>
        <end position="182"/>
    </location>
</feature>
<dbReference type="SUPFAM" id="SSF88723">
    <property type="entry name" value="PIN domain-like"/>
    <property type="match status" value="1"/>
</dbReference>
<gene>
    <name evidence="2" type="ORF">RF668_10635</name>
</gene>
<protein>
    <submittedName>
        <fullName evidence="2">PIN domain-containing protein</fullName>
    </submittedName>
</protein>
<reference evidence="2" key="1">
    <citation type="journal article" date="2022" name="Microbiol. Spectr.">
        <title>Optimizing Conditions in the Acid Tolerance Test for Potential Probiotics Using Response Surface Methodology.</title>
        <authorList>
            <person name="Ko H.I."/>
            <person name="Jeong C.H."/>
            <person name="Hong S.W."/>
            <person name="Eun J.B."/>
            <person name="Kim T.W."/>
        </authorList>
    </citation>
    <scope>NUCLEOTIDE SEQUENCE</scope>
    <source>
        <strain evidence="2">KCKM 0438</strain>
    </source>
</reference>
<organism evidence="2 3">
    <name type="scientific">Lactococcus lactis subsp. cremoris</name>
    <name type="common">Streptococcus cremoris</name>
    <dbReference type="NCBI Taxonomy" id="1359"/>
    <lineage>
        <taxon>Bacteria</taxon>
        <taxon>Bacillati</taxon>
        <taxon>Bacillota</taxon>
        <taxon>Bacilli</taxon>
        <taxon>Lactobacillales</taxon>
        <taxon>Streptococcaceae</taxon>
        <taxon>Lactococcus</taxon>
    </lineage>
</organism>
<evidence type="ECO:0000313" key="2">
    <source>
        <dbReference type="EMBL" id="WMX70342.1"/>
    </source>
</evidence>
<proteinExistence type="predicted"/>
<accession>A0AAX4A3C1</accession>
<name>A0AAX4A3C1_LACLC</name>